<evidence type="ECO:0000313" key="3">
    <source>
        <dbReference type="Proteomes" id="UP000247498"/>
    </source>
</evidence>
<proteinExistence type="predicted"/>
<feature type="region of interest" description="Disordered" evidence="1">
    <location>
        <begin position="118"/>
        <end position="170"/>
    </location>
</feature>
<gene>
    <name evidence="2" type="ORF">Rsub_01326</name>
</gene>
<protein>
    <submittedName>
        <fullName evidence="2">Uncharacterized protein</fullName>
    </submittedName>
</protein>
<feature type="region of interest" description="Disordered" evidence="1">
    <location>
        <begin position="69"/>
        <end position="106"/>
    </location>
</feature>
<sequence length="170" mass="16906">MGPKKKRKSPGKKLTGFALAANPSEAARAAINVRIARQRLQAQYAAAASRPQLERAGAAYGSALAATVEARGSGDGDSRGGLNGSSDRGDRIGGDGGANSVPTTATLADATAAAQLLGDPKAAGSGPGGATVAVGRPQAASVAAAGRGEEECGGRPKRQRRAPTELQDFE</sequence>
<dbReference type="InParanoid" id="A0A2V0NM99"/>
<accession>A0A2V0NM99</accession>
<reference evidence="2 3" key="1">
    <citation type="journal article" date="2018" name="Sci. Rep.">
        <title>Raphidocelis subcapitata (=Pseudokirchneriella subcapitata) provides an insight into genome evolution and environmental adaptations in the Sphaeropleales.</title>
        <authorList>
            <person name="Suzuki S."/>
            <person name="Yamaguchi H."/>
            <person name="Nakajima N."/>
            <person name="Kawachi M."/>
        </authorList>
    </citation>
    <scope>NUCLEOTIDE SEQUENCE [LARGE SCALE GENOMIC DNA]</scope>
    <source>
        <strain evidence="2 3">NIES-35</strain>
    </source>
</reference>
<dbReference type="Proteomes" id="UP000247498">
    <property type="component" value="Unassembled WGS sequence"/>
</dbReference>
<organism evidence="2 3">
    <name type="scientific">Raphidocelis subcapitata</name>
    <dbReference type="NCBI Taxonomy" id="307507"/>
    <lineage>
        <taxon>Eukaryota</taxon>
        <taxon>Viridiplantae</taxon>
        <taxon>Chlorophyta</taxon>
        <taxon>core chlorophytes</taxon>
        <taxon>Chlorophyceae</taxon>
        <taxon>CS clade</taxon>
        <taxon>Sphaeropleales</taxon>
        <taxon>Selenastraceae</taxon>
        <taxon>Raphidocelis</taxon>
    </lineage>
</organism>
<evidence type="ECO:0000313" key="2">
    <source>
        <dbReference type="EMBL" id="GBF88611.1"/>
    </source>
</evidence>
<evidence type="ECO:0000256" key="1">
    <source>
        <dbReference type="SAM" id="MobiDB-lite"/>
    </source>
</evidence>
<dbReference type="EMBL" id="BDRX01000005">
    <property type="protein sequence ID" value="GBF88611.1"/>
    <property type="molecule type" value="Genomic_DNA"/>
</dbReference>
<comment type="caution">
    <text evidence="2">The sequence shown here is derived from an EMBL/GenBank/DDBJ whole genome shotgun (WGS) entry which is preliminary data.</text>
</comment>
<dbReference type="AlphaFoldDB" id="A0A2V0NM99"/>
<keyword evidence="3" id="KW-1185">Reference proteome</keyword>
<name>A0A2V0NM99_9CHLO</name>